<dbReference type="RefSeq" id="YP_009225545.1">
    <property type="nucleotide sequence ID" value="NC_029094.1"/>
</dbReference>
<reference evidence="1 2" key="1">
    <citation type="submission" date="2015-05" db="EMBL/GenBank/DDBJ databases">
        <authorList>
            <person name="Wang D.B."/>
            <person name="Wang M."/>
        </authorList>
    </citation>
    <scope>NUCLEOTIDE SEQUENCE [LARGE SCALE GENOMIC DNA]</scope>
</reference>
<dbReference type="GeneID" id="26796606"/>
<accession>A0A0H4INX1</accession>
<sequence>MINKLWQQIKSLFTEKTTTVYMLKRVDKYYGLQGCSYIKKTVLVSTDSTFDYRVSMMVVNKLQREGWFIVTNERFDSVEGL</sequence>
<keyword evidence="2" id="KW-1185">Reference proteome</keyword>
<dbReference type="EMBL" id="KR534323">
    <property type="protein sequence ID" value="AKO61012.1"/>
    <property type="molecule type" value="Genomic_DNA"/>
</dbReference>
<protein>
    <submittedName>
        <fullName evidence="1">Uncharacterized protein</fullName>
    </submittedName>
</protein>
<name>A0A0H4INX1_9CAUD</name>
<evidence type="ECO:0000313" key="2">
    <source>
        <dbReference type="Proteomes" id="UP000202763"/>
    </source>
</evidence>
<proteinExistence type="predicted"/>
<evidence type="ECO:0000313" key="1">
    <source>
        <dbReference type="EMBL" id="AKO61012.1"/>
    </source>
</evidence>
<organism evidence="1 2">
    <name type="scientific">Pseudoalteromonas phage H101</name>
    <dbReference type="NCBI Taxonomy" id="1654919"/>
    <lineage>
        <taxon>Viruses</taxon>
        <taxon>Duplodnaviria</taxon>
        <taxon>Heunggongvirae</taxon>
        <taxon>Uroviricota</taxon>
        <taxon>Caudoviricetes</taxon>
        <taxon>Shandongvirus</taxon>
        <taxon>Shandongvirus H101</taxon>
    </lineage>
</organism>
<dbReference type="KEGG" id="vg:26796606"/>
<dbReference type="Proteomes" id="UP000202763">
    <property type="component" value="Segment"/>
</dbReference>